<proteinExistence type="predicted"/>
<evidence type="ECO:0000313" key="2">
    <source>
        <dbReference type="EMBL" id="MFD1188061.1"/>
    </source>
</evidence>
<name>A0ABW3SU77_9BACT</name>
<dbReference type="Pfam" id="PF20256">
    <property type="entry name" value="MoCoBD_2"/>
    <property type="match status" value="1"/>
</dbReference>
<accession>A0ABW3SU77</accession>
<feature type="domain" description="Aldehyde oxidase/xanthine dehydrogenase a/b hammerhead" evidence="1">
    <location>
        <begin position="26"/>
        <end position="141"/>
    </location>
</feature>
<comment type="caution">
    <text evidence="2">The sequence shown here is derived from an EMBL/GenBank/DDBJ whole genome shotgun (WGS) entry which is preliminary data.</text>
</comment>
<dbReference type="InterPro" id="IPR008274">
    <property type="entry name" value="AldOxase/xan_DH_MoCoBD1"/>
</dbReference>
<dbReference type="InterPro" id="IPR016208">
    <property type="entry name" value="Ald_Oxase/xanthine_DH-like"/>
</dbReference>
<reference evidence="3" key="1">
    <citation type="journal article" date="2019" name="Int. J. Syst. Evol. Microbiol.">
        <title>The Global Catalogue of Microorganisms (GCM) 10K type strain sequencing project: providing services to taxonomists for standard genome sequencing and annotation.</title>
        <authorList>
            <consortium name="The Broad Institute Genomics Platform"/>
            <consortium name="The Broad Institute Genome Sequencing Center for Infectious Disease"/>
            <person name="Wu L."/>
            <person name="Ma J."/>
        </authorList>
    </citation>
    <scope>NUCLEOTIDE SEQUENCE [LARGE SCALE GENOMIC DNA]</scope>
    <source>
        <strain evidence="3">JCM 31319</strain>
    </source>
</reference>
<dbReference type="InterPro" id="IPR000674">
    <property type="entry name" value="Ald_Oxase/Xan_DH_a/b"/>
</dbReference>
<dbReference type="Proteomes" id="UP001597094">
    <property type="component" value="Unassembled WGS sequence"/>
</dbReference>
<dbReference type="EMBL" id="JBHTLD010000208">
    <property type="protein sequence ID" value="MFD1188061.1"/>
    <property type="molecule type" value="Genomic_DNA"/>
</dbReference>
<keyword evidence="3" id="KW-1185">Reference proteome</keyword>
<dbReference type="Gene3D" id="3.30.365.10">
    <property type="entry name" value="Aldehyde oxidase/xanthine dehydrogenase, molybdopterin binding domain"/>
    <property type="match status" value="4"/>
</dbReference>
<evidence type="ECO:0000259" key="1">
    <source>
        <dbReference type="SMART" id="SM01008"/>
    </source>
</evidence>
<dbReference type="InterPro" id="IPR037165">
    <property type="entry name" value="AldOxase/xan_DH_Mopterin-bd_sf"/>
</dbReference>
<organism evidence="2 3">
    <name type="scientific">Pontibacter rugosus</name>
    <dbReference type="NCBI Taxonomy" id="1745966"/>
    <lineage>
        <taxon>Bacteria</taxon>
        <taxon>Pseudomonadati</taxon>
        <taxon>Bacteroidota</taxon>
        <taxon>Cytophagia</taxon>
        <taxon>Cytophagales</taxon>
        <taxon>Hymenobacteraceae</taxon>
        <taxon>Pontibacter</taxon>
    </lineage>
</organism>
<protein>
    <submittedName>
        <fullName evidence="2">Xanthine dehydrogenase family protein molybdopterin-binding subunit</fullName>
    </submittedName>
</protein>
<dbReference type="SUPFAM" id="SSF56003">
    <property type="entry name" value="Molybdenum cofactor-binding domain"/>
    <property type="match status" value="1"/>
</dbReference>
<gene>
    <name evidence="2" type="ORF">ACFQ2O_17755</name>
</gene>
<dbReference type="SUPFAM" id="SSF54665">
    <property type="entry name" value="CO dehydrogenase molybdoprotein N-domain-like"/>
    <property type="match status" value="1"/>
</dbReference>
<dbReference type="Pfam" id="PF01315">
    <property type="entry name" value="Ald_Xan_dh_C"/>
    <property type="match status" value="1"/>
</dbReference>
<evidence type="ECO:0000313" key="3">
    <source>
        <dbReference type="Proteomes" id="UP001597094"/>
    </source>
</evidence>
<dbReference type="Pfam" id="PF02738">
    <property type="entry name" value="MoCoBD_1"/>
    <property type="match status" value="1"/>
</dbReference>
<dbReference type="InterPro" id="IPR036856">
    <property type="entry name" value="Ald_Oxase/Xan_DH_a/b_sf"/>
</dbReference>
<sequence length="751" mass="81477">MKKQDALQDPYIGDPMDRVDGRMKVTGAAKYAAEYELPNMVHAVLVTSTIAKGRIKSLDTKPAERASGVLAVISHLNSPKVPGFAQHDHPAEPPTGGQPLRVFYDDKVYSNGQPIAMVVADTFERALHAASLVKAQYTQDKHATDFDANVQKAFLPSQAQKNPDSHLADYVRGKKEAYKTGAIKIEAEYIQPTEVHNPMELQAIIAHWEAEDKLTVYDKTQAVKGTQRAFAKDWGIPVENVKVIATFVGGAFGNGLHTWPHETAAIIAAKKVNRPVKLMLTREQMFFMVGYRPHTWQKIGMSATADGKLTAISHEAIGQTSSYEEFTESTLQQTKMMYASPNVDTRYRILALDVSTPIWMRGPGEATGAFALESAMDEMAFALNLDPLEFRMRNHTDTDPDKKLPWSTKYLTECLQEGAKRIGWSKRQLKPGTLRDGEWQVGYGLGVGTFGANFRMAQATARLQSNGRVIIQSATTDIGPGTGTAMVQIAADELSVAPANITFQLGNSAFPHSPSQGGSSTISSVGSAVQAVCIALKQKLQETAVAKGHVAFQGAEPDKLLLQEGQLALSGSTAASVPLADLLNGQQELVLTAEAKPGDERKKFSMYSFSVHFVEVRVHSVTGVVRVNKIVSCADAGTIVNEKTAGNQMIGGAVGGIGMALMEHAVMDHRFGRYVTKDLAEYHVPVHADIPQIEVYFVNKPDPYTNPLGTKGIGEIALIGMAPAVANAVFNATGKRIRELPITPDKLMQQV</sequence>
<dbReference type="SMART" id="SM01008">
    <property type="entry name" value="Ald_Xan_dh_C"/>
    <property type="match status" value="1"/>
</dbReference>
<dbReference type="RefSeq" id="WP_377530930.1">
    <property type="nucleotide sequence ID" value="NZ_JBHTLD010000208.1"/>
</dbReference>
<dbReference type="PANTHER" id="PTHR11908:SF153">
    <property type="entry name" value="DEHYDROGENASE"/>
    <property type="match status" value="1"/>
</dbReference>
<dbReference type="Gene3D" id="3.90.1170.50">
    <property type="entry name" value="Aldehyde oxidase/xanthine dehydrogenase, a/b hammerhead"/>
    <property type="match status" value="1"/>
</dbReference>
<dbReference type="InterPro" id="IPR046867">
    <property type="entry name" value="AldOxase/xan_DH_MoCoBD2"/>
</dbReference>
<dbReference type="PANTHER" id="PTHR11908">
    <property type="entry name" value="XANTHINE DEHYDROGENASE"/>
    <property type="match status" value="1"/>
</dbReference>